<reference evidence="2 3" key="1">
    <citation type="submission" date="2014-11" db="EMBL/GenBank/DDBJ databases">
        <authorList>
            <person name="Zhu J."/>
            <person name="Qi W."/>
            <person name="Song R."/>
        </authorList>
    </citation>
    <scope>NUCLEOTIDE SEQUENCE [LARGE SCALE GENOMIC DNA]</scope>
</reference>
<name>A0A0G4EVC5_VITBC</name>
<proteinExistence type="predicted"/>
<dbReference type="VEuPathDB" id="CryptoDB:Vbra_13401"/>
<organism evidence="2 3">
    <name type="scientific">Vitrella brassicaformis (strain CCMP3155)</name>
    <dbReference type="NCBI Taxonomy" id="1169540"/>
    <lineage>
        <taxon>Eukaryota</taxon>
        <taxon>Sar</taxon>
        <taxon>Alveolata</taxon>
        <taxon>Colpodellida</taxon>
        <taxon>Vitrellaceae</taxon>
        <taxon>Vitrella</taxon>
    </lineage>
</organism>
<keyword evidence="1" id="KW-0472">Membrane</keyword>
<keyword evidence="1" id="KW-1133">Transmembrane helix</keyword>
<evidence type="ECO:0000256" key="1">
    <source>
        <dbReference type="SAM" id="Phobius"/>
    </source>
</evidence>
<evidence type="ECO:0000313" key="3">
    <source>
        <dbReference type="Proteomes" id="UP000041254"/>
    </source>
</evidence>
<dbReference type="InParanoid" id="A0A0G4EVC5"/>
<dbReference type="EMBL" id="CDMY01000316">
    <property type="protein sequence ID" value="CEM02014.1"/>
    <property type="molecule type" value="Genomic_DNA"/>
</dbReference>
<keyword evidence="3" id="KW-1185">Reference proteome</keyword>
<feature type="transmembrane region" description="Helical" evidence="1">
    <location>
        <begin position="21"/>
        <end position="42"/>
    </location>
</feature>
<gene>
    <name evidence="2" type="ORF">Vbra_13401</name>
</gene>
<dbReference type="Proteomes" id="UP000041254">
    <property type="component" value="Unassembled WGS sequence"/>
</dbReference>
<protein>
    <submittedName>
        <fullName evidence="2">Uncharacterized protein</fullName>
    </submittedName>
</protein>
<sequence length="71" mass="8277">MGRDSFLSAQRLPSWHQQKRTMLDVVSLIDIGLVVYCILGILDYVQDFCARVWYLIQVGEYEWRCAPSVSH</sequence>
<evidence type="ECO:0000313" key="2">
    <source>
        <dbReference type="EMBL" id="CEM02014.1"/>
    </source>
</evidence>
<keyword evidence="1" id="KW-0812">Transmembrane</keyword>
<dbReference type="AlphaFoldDB" id="A0A0G4EVC5"/>
<accession>A0A0G4EVC5</accession>